<dbReference type="SUPFAM" id="SSF56300">
    <property type="entry name" value="Metallo-dependent phosphatases"/>
    <property type="match status" value="1"/>
</dbReference>
<evidence type="ECO:0000313" key="3">
    <source>
        <dbReference type="Proteomes" id="UP000616201"/>
    </source>
</evidence>
<dbReference type="GO" id="GO:0016787">
    <property type="term" value="F:hydrolase activity"/>
    <property type="evidence" value="ECO:0007669"/>
    <property type="project" value="InterPro"/>
</dbReference>
<dbReference type="EMBL" id="PRDK01000006">
    <property type="protein sequence ID" value="MBE8714370.1"/>
    <property type="molecule type" value="Genomic_DNA"/>
</dbReference>
<evidence type="ECO:0000313" key="2">
    <source>
        <dbReference type="EMBL" id="MBE8714370.1"/>
    </source>
</evidence>
<keyword evidence="3" id="KW-1185">Reference proteome</keyword>
<comment type="caution">
    <text evidence="2">The sequence shown here is derived from an EMBL/GenBank/DDBJ whole genome shotgun (WGS) entry which is preliminary data.</text>
</comment>
<feature type="domain" description="Calcineurin-like phosphoesterase" evidence="1">
    <location>
        <begin position="1"/>
        <end position="216"/>
    </location>
</feature>
<reference evidence="2" key="1">
    <citation type="submission" date="2018-02" db="EMBL/GenBank/DDBJ databases">
        <authorList>
            <person name="Vasarhelyi B.M."/>
            <person name="Deshmukh S."/>
            <person name="Balint B."/>
            <person name="Kukolya J."/>
        </authorList>
    </citation>
    <scope>NUCLEOTIDE SEQUENCE</scope>
    <source>
        <strain evidence="2">KB22</strain>
    </source>
</reference>
<dbReference type="PANTHER" id="PTHR37844">
    <property type="entry name" value="SER/THR PROTEIN PHOSPHATASE SUPERFAMILY (AFU_ORTHOLOGUE AFUA_1G14840)"/>
    <property type="match status" value="1"/>
</dbReference>
<dbReference type="InterPro" id="IPR004843">
    <property type="entry name" value="Calcineurin-like_PHP"/>
</dbReference>
<sequence length="253" mass="29829">MKIQYCSDLHLEFSENKRFLEEFPLLPVGDILILAGDIVPFKNMDLAKDFLKFCSENFQETYWIAGNHEYYHGTLEGRTSAFKEKIMENVFLVNNYTLEREDVRFIFSTLWTKISPEMSFFIKKGLYDYKVIGDGNQFFSVDRCNELFKENLNYIKTAVSSDDQKQNIVVTHHVPTYHNYPQEYLNSNISEAFATDLDNFIESSKIHSWIYGHHHRNVSEFKVGGTNMLTNQLGYVKYGENRRFRWDALVEIQ</sequence>
<dbReference type="Pfam" id="PF00149">
    <property type="entry name" value="Metallophos"/>
    <property type="match status" value="1"/>
</dbReference>
<dbReference type="RefSeq" id="WP_196936381.1">
    <property type="nucleotide sequence ID" value="NZ_MU158698.1"/>
</dbReference>
<dbReference type="AlphaFoldDB" id="A0A928UW74"/>
<name>A0A928UW74_9SPHI</name>
<accession>A0A928UW74</accession>
<dbReference type="PANTHER" id="PTHR37844:SF1">
    <property type="entry name" value="CALCINEURIN-LIKE PHOSPHOESTERASE DOMAIN-CONTAINING PROTEIN"/>
    <property type="match status" value="1"/>
</dbReference>
<dbReference type="InterPro" id="IPR029052">
    <property type="entry name" value="Metallo-depent_PP-like"/>
</dbReference>
<evidence type="ECO:0000259" key="1">
    <source>
        <dbReference type="Pfam" id="PF00149"/>
    </source>
</evidence>
<proteinExistence type="predicted"/>
<protein>
    <submittedName>
        <fullName evidence="2">Metallophosphoesterase</fullName>
    </submittedName>
</protein>
<organism evidence="2 3">
    <name type="scientific">Sphingobacterium hungaricum</name>
    <dbReference type="NCBI Taxonomy" id="2082723"/>
    <lineage>
        <taxon>Bacteria</taxon>
        <taxon>Pseudomonadati</taxon>
        <taxon>Bacteroidota</taxon>
        <taxon>Sphingobacteriia</taxon>
        <taxon>Sphingobacteriales</taxon>
        <taxon>Sphingobacteriaceae</taxon>
        <taxon>Sphingobacterium</taxon>
    </lineage>
</organism>
<gene>
    <name evidence="2" type="ORF">C4F49_11815</name>
</gene>
<dbReference type="Gene3D" id="3.60.21.10">
    <property type="match status" value="1"/>
</dbReference>
<dbReference type="Proteomes" id="UP000616201">
    <property type="component" value="Unassembled WGS sequence"/>
</dbReference>